<dbReference type="OrthoDB" id="1026733at2759"/>
<feature type="non-terminal residue" evidence="2">
    <location>
        <position position="241"/>
    </location>
</feature>
<feature type="compositionally biased region" description="Acidic residues" evidence="1">
    <location>
        <begin position="228"/>
        <end position="241"/>
    </location>
</feature>
<dbReference type="EMBL" id="JABCKI010007539">
    <property type="protein sequence ID" value="KAG5633546.1"/>
    <property type="molecule type" value="Genomic_DNA"/>
</dbReference>
<dbReference type="Proteomes" id="UP000717328">
    <property type="component" value="Unassembled WGS sequence"/>
</dbReference>
<gene>
    <name evidence="2" type="ORF">H0H81_006956</name>
</gene>
<proteinExistence type="predicted"/>
<feature type="region of interest" description="Disordered" evidence="1">
    <location>
        <begin position="220"/>
        <end position="241"/>
    </location>
</feature>
<evidence type="ECO:0000313" key="3">
    <source>
        <dbReference type="Proteomes" id="UP000717328"/>
    </source>
</evidence>
<name>A0A9P7FNB0_9AGAR</name>
<evidence type="ECO:0000256" key="1">
    <source>
        <dbReference type="SAM" id="MobiDB-lite"/>
    </source>
</evidence>
<dbReference type="AlphaFoldDB" id="A0A9P7FNB0"/>
<comment type="caution">
    <text evidence="2">The sequence shown here is derived from an EMBL/GenBank/DDBJ whole genome shotgun (WGS) entry which is preliminary data.</text>
</comment>
<protein>
    <submittedName>
        <fullName evidence="2">Uncharacterized protein</fullName>
    </submittedName>
</protein>
<reference evidence="2" key="1">
    <citation type="submission" date="2021-02" db="EMBL/GenBank/DDBJ databases">
        <authorList>
            <person name="Nieuwenhuis M."/>
            <person name="Van De Peppel L.J.J."/>
        </authorList>
    </citation>
    <scope>NUCLEOTIDE SEQUENCE</scope>
    <source>
        <strain evidence="2">D49</strain>
    </source>
</reference>
<reference evidence="2" key="2">
    <citation type="submission" date="2021-10" db="EMBL/GenBank/DDBJ databases">
        <title>Phylogenomics reveals ancestral predisposition of the termite-cultivated fungus Termitomyces towards a domesticated lifestyle.</title>
        <authorList>
            <person name="Auxier B."/>
            <person name="Grum-Grzhimaylo A."/>
            <person name="Cardenas M.E."/>
            <person name="Lodge J.D."/>
            <person name="Laessoe T."/>
            <person name="Pedersen O."/>
            <person name="Smith M.E."/>
            <person name="Kuyper T.W."/>
            <person name="Franco-Molano E.A."/>
            <person name="Baroni T.J."/>
            <person name="Aanen D.K."/>
        </authorList>
    </citation>
    <scope>NUCLEOTIDE SEQUENCE</scope>
    <source>
        <strain evidence="2">D49</strain>
    </source>
</reference>
<evidence type="ECO:0000313" key="2">
    <source>
        <dbReference type="EMBL" id="KAG5633546.1"/>
    </source>
</evidence>
<keyword evidence="3" id="KW-1185">Reference proteome</keyword>
<accession>A0A9P7FNB0</accession>
<sequence length="241" mass="27052">ATTFPFVTFLALQPRRSPFTSSPSSTLPPATLTVLSWHHGPQATSPAAPSTHLTTQLLPRVLPFLTRIKDRKHDRHVHAEQDHAYQESATPDRERIKQRQAEECLEHARAEEERKHQETEERERREAKDCREHATHARTSPEGDAVPQKDAEVEIERILERTIVRSEAQHPLAGTQQGEWWVFTLALAYPRTPVPGVKLGEIPALHGGAQVVVEMLAGTKQPGHSVGDEDDSFVTEDSDEE</sequence>
<feature type="region of interest" description="Disordered" evidence="1">
    <location>
        <begin position="72"/>
        <end position="150"/>
    </location>
</feature>
<feature type="compositionally biased region" description="Basic and acidic residues" evidence="1">
    <location>
        <begin position="77"/>
        <end position="150"/>
    </location>
</feature>
<organism evidence="2 3">
    <name type="scientific">Sphagnurus paluster</name>
    <dbReference type="NCBI Taxonomy" id="117069"/>
    <lineage>
        <taxon>Eukaryota</taxon>
        <taxon>Fungi</taxon>
        <taxon>Dikarya</taxon>
        <taxon>Basidiomycota</taxon>
        <taxon>Agaricomycotina</taxon>
        <taxon>Agaricomycetes</taxon>
        <taxon>Agaricomycetidae</taxon>
        <taxon>Agaricales</taxon>
        <taxon>Tricholomatineae</taxon>
        <taxon>Lyophyllaceae</taxon>
        <taxon>Sphagnurus</taxon>
    </lineage>
</organism>